<evidence type="ECO:0000313" key="3">
    <source>
        <dbReference type="Proteomes" id="UP001365128"/>
    </source>
</evidence>
<feature type="compositionally biased region" description="Polar residues" evidence="1">
    <location>
        <begin position="246"/>
        <end position="286"/>
    </location>
</feature>
<feature type="region of interest" description="Disordered" evidence="1">
    <location>
        <begin position="804"/>
        <end position="865"/>
    </location>
</feature>
<feature type="region of interest" description="Disordered" evidence="1">
    <location>
        <begin position="553"/>
        <end position="575"/>
    </location>
</feature>
<keyword evidence="3" id="KW-1185">Reference proteome</keyword>
<evidence type="ECO:0000256" key="1">
    <source>
        <dbReference type="SAM" id="MobiDB-lite"/>
    </source>
</evidence>
<sequence length="1016" mass="110059">MPGPLLERTKAHRPGRSAIPFPIDPHPKRQENLRKPDEKRLNADVDDVDKASPRFMAGTTSSSSRSVTPTTKSHKRAPTPHTLLALSFGAKRGDRRRINDENESGNEKVEQKAAGAGAGVDSPLTTRECSSTSSTPISPQDKPLPGLPLAQMVTTSPSKESRTLIDAMERPLHVSIGTPDEKEWPVLYPSQPSTPHALQTFAQLHSVDSIAPSDEMVGSQDQGRRTIKLLPPDGPSVFSPGEGIENQANESRNGHYPQTLTIQQSASDENRPTTSQSDTTVKSFTHSKAKLIDIPPRHLSPEQNRKAIYAVKSPNGFIPRFVGAVPQARIQHPFRKDPPQSTRPPQHEQNSTRKKSSIPVPTRSPSAASAPVAHDASASMEPAVPDSSPLDYSLSIIEDEDTICMDDEPGASTLMRRGPQRRPTYSGSGRDFQAYSAISESMDAPHENFSASHDSEKLGKNGNSQHIPQPRSNGRLTLADVGLYPDSSPLTSHEAPTPPIPSRAPSHKGSVVPRRTSLRRESSIFTEHLAVSDCPSHRKQGVDSVAAKGCVFAPNDNHLDRPSPNSDDDQPKDTASKLQDHTLALARLEGSATELIQSTDVDGAAAMVKKFTDKKRSSTQPADLDGAARIVKKLTGKKRSSVQSVRSSMVKINQGATGRPISSNLSEKAPRSSNGHYTGKDVRHRASVPSTALSRPTVPAKDPVPSCRRPSNQKQRQIVTTPHGRDNTQIMQSVRTPQGLAHGVCHDPSSFPQSKTIHANDHNSSLGTLTESPTTSFPNRHKSTTRSKLATGFRGLFHKKSADLKGAGKKWTDGQMTPTSSSVPEMPSNTLATHPKKRISNLRPKRTPSHLAEKALPEHPPETAEKSFESGKAEMLDATNIAMKFVNLAHEETDSPRRAQMLAAATALITAVECMKKANISREQAEQAAREAAMHQEMAHESLVTINRTLGSDGGVATTTTTTTMSAGALSRSDSTLRNALTSLRTASIRKSRQTHKTLSWLGICERHLSHGFDED</sequence>
<dbReference type="EMBL" id="JBBPDW010000057">
    <property type="protein sequence ID" value="KAK7531170.1"/>
    <property type="molecule type" value="Genomic_DNA"/>
</dbReference>
<feature type="compositionally biased region" description="Polar residues" evidence="1">
    <location>
        <begin position="123"/>
        <end position="138"/>
    </location>
</feature>
<feature type="compositionally biased region" description="Polar residues" evidence="1">
    <location>
        <begin position="339"/>
        <end position="349"/>
    </location>
</feature>
<name>A0ABR1L945_9PEZI</name>
<feature type="compositionally biased region" description="Polar residues" evidence="1">
    <location>
        <begin position="654"/>
        <end position="676"/>
    </location>
</feature>
<feature type="compositionally biased region" description="Acidic residues" evidence="1">
    <location>
        <begin position="397"/>
        <end position="409"/>
    </location>
</feature>
<feature type="compositionally biased region" description="Polar residues" evidence="1">
    <location>
        <begin position="709"/>
        <end position="720"/>
    </location>
</feature>
<feature type="compositionally biased region" description="Basic and acidic residues" evidence="1">
    <location>
        <begin position="851"/>
        <end position="865"/>
    </location>
</feature>
<feature type="compositionally biased region" description="Low complexity" evidence="1">
    <location>
        <begin position="59"/>
        <end position="71"/>
    </location>
</feature>
<feature type="region of interest" description="Disordered" evidence="1">
    <location>
        <begin position="445"/>
        <end position="517"/>
    </location>
</feature>
<feature type="compositionally biased region" description="Polar residues" evidence="1">
    <location>
        <begin position="727"/>
        <end position="736"/>
    </location>
</feature>
<comment type="caution">
    <text evidence="2">The sequence shown here is derived from an EMBL/GenBank/DDBJ whole genome shotgun (WGS) entry which is preliminary data.</text>
</comment>
<gene>
    <name evidence="2" type="ORF">IWX46DRAFT_645098</name>
</gene>
<feature type="region of interest" description="Disordered" evidence="1">
    <location>
        <begin position="332"/>
        <end position="430"/>
    </location>
</feature>
<feature type="compositionally biased region" description="Basic residues" evidence="1">
    <location>
        <begin position="834"/>
        <end position="848"/>
    </location>
</feature>
<feature type="region of interest" description="Disordered" evidence="1">
    <location>
        <begin position="636"/>
        <end position="785"/>
    </location>
</feature>
<proteinExistence type="predicted"/>
<feature type="compositionally biased region" description="Low complexity" evidence="1">
    <location>
        <begin position="641"/>
        <end position="651"/>
    </location>
</feature>
<reference evidence="2 3" key="1">
    <citation type="submission" date="2024-04" db="EMBL/GenBank/DDBJ databases">
        <title>Phyllosticta paracitricarpa is synonymous to the EU quarantine fungus P. citricarpa based on phylogenomic analyses.</title>
        <authorList>
            <consortium name="Lawrence Berkeley National Laboratory"/>
            <person name="Van Ingen-Buijs V.A."/>
            <person name="Van Westerhoven A.C."/>
            <person name="Haridas S."/>
            <person name="Skiadas P."/>
            <person name="Martin F."/>
            <person name="Groenewald J.Z."/>
            <person name="Crous P.W."/>
            <person name="Seidl M.F."/>
        </authorList>
    </citation>
    <scope>NUCLEOTIDE SEQUENCE [LARGE SCALE GENOMIC DNA]</scope>
    <source>
        <strain evidence="2 3">CBS 122670</strain>
    </source>
</reference>
<feature type="compositionally biased region" description="Low complexity" evidence="1">
    <location>
        <begin position="364"/>
        <end position="379"/>
    </location>
</feature>
<dbReference type="Proteomes" id="UP001365128">
    <property type="component" value="Unassembled WGS sequence"/>
</dbReference>
<feature type="compositionally biased region" description="Polar residues" evidence="1">
    <location>
        <begin position="814"/>
        <end position="832"/>
    </location>
</feature>
<feature type="compositionally biased region" description="Basic and acidic residues" evidence="1">
    <location>
        <begin position="25"/>
        <end position="52"/>
    </location>
</feature>
<feature type="region of interest" description="Disordered" evidence="1">
    <location>
        <begin position="1"/>
        <end position="161"/>
    </location>
</feature>
<feature type="region of interest" description="Disordered" evidence="1">
    <location>
        <begin position="230"/>
        <end position="289"/>
    </location>
</feature>
<protein>
    <submittedName>
        <fullName evidence="2">Uncharacterized protein</fullName>
    </submittedName>
</protein>
<organism evidence="2 3">
    <name type="scientific">Phyllosticta citricarpa</name>
    <dbReference type="NCBI Taxonomy" id="55181"/>
    <lineage>
        <taxon>Eukaryota</taxon>
        <taxon>Fungi</taxon>
        <taxon>Dikarya</taxon>
        <taxon>Ascomycota</taxon>
        <taxon>Pezizomycotina</taxon>
        <taxon>Dothideomycetes</taxon>
        <taxon>Dothideomycetes incertae sedis</taxon>
        <taxon>Botryosphaeriales</taxon>
        <taxon>Phyllostictaceae</taxon>
        <taxon>Phyllosticta</taxon>
    </lineage>
</organism>
<feature type="compositionally biased region" description="Polar residues" evidence="1">
    <location>
        <begin position="461"/>
        <end position="475"/>
    </location>
</feature>
<evidence type="ECO:0000313" key="2">
    <source>
        <dbReference type="EMBL" id="KAK7531170.1"/>
    </source>
</evidence>
<feature type="compositionally biased region" description="Basic and acidic residues" evidence="1">
    <location>
        <begin position="96"/>
        <end position="111"/>
    </location>
</feature>
<feature type="compositionally biased region" description="Polar residues" evidence="1">
    <location>
        <begin position="750"/>
        <end position="778"/>
    </location>
</feature>
<accession>A0ABR1L945</accession>